<evidence type="ECO:0000313" key="11">
    <source>
        <dbReference type="Proteomes" id="UP001211065"/>
    </source>
</evidence>
<sequence length="1589" mass="180896">MSTNVKVAVRIRPLTANELLADAKECVQSVPSQPIVIVNASNILSYSSQQRQFTFDYVFNTLSEQIHLYQDAICPLLENFQEGYNATIIAYGQTGSGKTFSMGTGLEVDVSEENQGVVPRVIKQLFSSMKFRSQLNPNGYEYSISVSFLELYNEDLVDLLNPRPRTAEGANSWGGLAIREDGQGNILWTGVREEEVSGPDALLNCLQKGTLCRTTGSTDMNASSSRSHAIFSIILKQKIWTTSEINTSLVTNEFLGKNVNPQTHSEGSWSSFSSKFHFVDLAGSERLKKTNAAGDRKKEGISINQGLLSLGNVISALGDENRKSSYIPFRDSKLTRLLQDSLGGNSQTLMLACISPRLQNEISLLRLNQKNDPTVSRESVKNKDESTLRSQNDTESKKISQELLDNKSEVVHYSENIEKNVYEENNGENLIWLKRQLQQQLQIQQELEFEIDKFKKLVKNKDFEIEKRNFYQNRIYERSVELNLELHQIMVERDNLLIETAKSHHTVYKNESTGEEKNFPETVESSRPITSVTEKEDMESQNIPNETFLKKINLNAGVDSIIPVQLENGIIPTGFEEEATDIANANTEKKNVNTSKVIDVKSYVNQISDLRFRLSESEDKLCWYKNVFESLSHQQQHKRPTTSTKMKQKLNKSNSNVNFEIELLENIGLKLKNYNTLNKNIVNIKNEFKDLNDFSHEKKLLTALRSDPELKKLLDAKTIEGEDYDMRASHYHPLKRSISSDSDSLRCVTATLKNSNRKNHARATSTSMYLLVNKIQNDIAEHEEIVSKLQRSESEYDAMKKAFEQKLEGLKVQLVQVQRERDLALRRIRGENFTPKEKAGTLAVKARFDKKHKQLEAEIFDLKNKLSMRTTSKSQSENLTKNLLATIQSLKAEKASMTKKLKLEAERSRDLALAKEKEIEKLRLKERKSEETLRKLERNGQLQRLFVSKKSKEDFTASKNKIKNVMDILKRSTNSSNRISKPTVSKHTRHSSEKGTDFSFSTSSLSLTSNFDTSPPSSAPPVEIRAHFKKQMLEKELDGCIRTKRIQFILEELKEKKTRLLNEQKELLAERERCISFEIGKGEVVDPGKQYYMDERLLIIDYESAMLTSRMIELESEKNQNKGNLIQGSDVEEINSFTPSNEDASWENAMNILKSLDINEVQLVSSAYMQEAVKFRVESIDKDLKISEKEKVVLELRAALENMRAAALKTSMQYEKKILELHENAKIAIRNQIESAEKFKDSSIKVERSSPIRSQNTFKSQKSLSISLPPTIKYNPSVLSPNPISPLKIWEKHGNDAAVVAAAVINDALTNSSKTLSSLDDRNNYENLKTFEELFHSVDQTRMMGLKTDPRASFDFSKIYSPKTEENLINYFNSYERPSRPQSAPILMNTSGNFFCKPFPDIKNAYQPPHVSESNQTMQGCINNNNNSLNLNPNSEEKLTILKARRSRSPEKIHKSSIRNLSPIRRSISQSVPFRENQTDDTQNLKKLHNINTLQPTAAVNPSLDYNHQIWQEALNEVQRQECNGDVATIPNNNNVFERLSSKHTKSSKAKVRNSATLFTTNDDGTEYFSNFDPIFNTSSFTLDADLNS</sequence>
<dbReference type="Gene3D" id="3.40.850.10">
    <property type="entry name" value="Kinesin motor domain"/>
    <property type="match status" value="1"/>
</dbReference>
<feature type="domain" description="Kinesin motor" evidence="9">
    <location>
        <begin position="4"/>
        <end position="377"/>
    </location>
</feature>
<keyword evidence="4 6" id="KW-0067">ATP-binding</keyword>
<dbReference type="SMART" id="SM00129">
    <property type="entry name" value="KISc"/>
    <property type="match status" value="1"/>
</dbReference>
<dbReference type="EMBL" id="JADGJW010000041">
    <property type="protein sequence ID" value="KAJ3226224.1"/>
    <property type="molecule type" value="Genomic_DNA"/>
</dbReference>
<gene>
    <name evidence="10" type="primary">KIF21B_1</name>
    <name evidence="10" type="ORF">HK099_005329</name>
</gene>
<evidence type="ECO:0000256" key="8">
    <source>
        <dbReference type="SAM" id="MobiDB-lite"/>
    </source>
</evidence>
<dbReference type="PANTHER" id="PTHR47969:SF15">
    <property type="entry name" value="CHROMOSOME-ASSOCIATED KINESIN KIF4A-RELATED"/>
    <property type="match status" value="1"/>
</dbReference>
<comment type="subcellular location">
    <subcellularLocation>
        <location evidence="1">Cytoplasm</location>
    </subcellularLocation>
</comment>
<evidence type="ECO:0000256" key="1">
    <source>
        <dbReference type="ARBA" id="ARBA00004496"/>
    </source>
</evidence>
<reference evidence="10" key="1">
    <citation type="submission" date="2020-05" db="EMBL/GenBank/DDBJ databases">
        <title>Phylogenomic resolution of chytrid fungi.</title>
        <authorList>
            <person name="Stajich J.E."/>
            <person name="Amses K."/>
            <person name="Simmons R."/>
            <person name="Seto K."/>
            <person name="Myers J."/>
            <person name="Bonds A."/>
            <person name="Quandt C.A."/>
            <person name="Barry K."/>
            <person name="Liu P."/>
            <person name="Grigoriev I."/>
            <person name="Longcore J.E."/>
            <person name="James T.Y."/>
        </authorList>
    </citation>
    <scope>NUCLEOTIDE SEQUENCE</scope>
    <source>
        <strain evidence="10">JEL0476</strain>
    </source>
</reference>
<evidence type="ECO:0000256" key="3">
    <source>
        <dbReference type="ARBA" id="ARBA00022741"/>
    </source>
</evidence>
<keyword evidence="2" id="KW-0963">Cytoplasm</keyword>
<dbReference type="PANTHER" id="PTHR47969">
    <property type="entry name" value="CHROMOSOME-ASSOCIATED KINESIN KIF4A-RELATED"/>
    <property type="match status" value="1"/>
</dbReference>
<evidence type="ECO:0000256" key="7">
    <source>
        <dbReference type="SAM" id="Coils"/>
    </source>
</evidence>
<feature type="coiled-coil region" evidence="7">
    <location>
        <begin position="772"/>
        <end position="939"/>
    </location>
</feature>
<dbReference type="GO" id="GO:0005737">
    <property type="term" value="C:cytoplasm"/>
    <property type="evidence" value="ECO:0007669"/>
    <property type="project" value="UniProtKB-SubCell"/>
</dbReference>
<organism evidence="10 11">
    <name type="scientific">Clydaea vesicula</name>
    <dbReference type="NCBI Taxonomy" id="447962"/>
    <lineage>
        <taxon>Eukaryota</taxon>
        <taxon>Fungi</taxon>
        <taxon>Fungi incertae sedis</taxon>
        <taxon>Chytridiomycota</taxon>
        <taxon>Chytridiomycota incertae sedis</taxon>
        <taxon>Chytridiomycetes</taxon>
        <taxon>Lobulomycetales</taxon>
        <taxon>Lobulomycetaceae</taxon>
        <taxon>Clydaea</taxon>
    </lineage>
</organism>
<feature type="region of interest" description="Disordered" evidence="8">
    <location>
        <begin position="373"/>
        <end position="397"/>
    </location>
</feature>
<feature type="coiled-coil region" evidence="7">
    <location>
        <begin position="1046"/>
        <end position="1073"/>
    </location>
</feature>
<dbReference type="GO" id="GO:0007052">
    <property type="term" value="P:mitotic spindle organization"/>
    <property type="evidence" value="ECO:0007669"/>
    <property type="project" value="TreeGrafter"/>
</dbReference>
<name>A0AAD5U6L5_9FUNG</name>
<evidence type="ECO:0000256" key="4">
    <source>
        <dbReference type="ARBA" id="ARBA00022840"/>
    </source>
</evidence>
<dbReference type="PRINTS" id="PR00380">
    <property type="entry name" value="KINESINHEAVY"/>
</dbReference>
<comment type="similarity">
    <text evidence="6">Belongs to the TRAFAC class myosin-kinesin ATPase superfamily. Kinesin family.</text>
</comment>
<proteinExistence type="inferred from homology"/>
<feature type="compositionally biased region" description="Polar residues" evidence="8">
    <location>
        <begin position="523"/>
        <end position="532"/>
    </location>
</feature>
<keyword evidence="6" id="KW-0505">Motor protein</keyword>
<dbReference type="Pfam" id="PF00225">
    <property type="entry name" value="Kinesin"/>
    <property type="match status" value="1"/>
</dbReference>
<dbReference type="GO" id="GO:0008017">
    <property type="term" value="F:microtubule binding"/>
    <property type="evidence" value="ECO:0007669"/>
    <property type="project" value="InterPro"/>
</dbReference>
<feature type="region of interest" description="Disordered" evidence="8">
    <location>
        <begin position="507"/>
        <end position="541"/>
    </location>
</feature>
<keyword evidence="3 6" id="KW-0547">Nucleotide-binding</keyword>
<evidence type="ECO:0000313" key="10">
    <source>
        <dbReference type="EMBL" id="KAJ3226224.1"/>
    </source>
</evidence>
<dbReference type="InterPro" id="IPR027640">
    <property type="entry name" value="Kinesin-like_fam"/>
</dbReference>
<feature type="compositionally biased region" description="Polar residues" evidence="8">
    <location>
        <begin position="973"/>
        <end position="983"/>
    </location>
</feature>
<dbReference type="PROSITE" id="PS50067">
    <property type="entry name" value="KINESIN_MOTOR_2"/>
    <property type="match status" value="1"/>
</dbReference>
<dbReference type="InterPro" id="IPR019821">
    <property type="entry name" value="Kinesin_motor_CS"/>
</dbReference>
<dbReference type="PROSITE" id="PS00411">
    <property type="entry name" value="KINESIN_MOTOR_1"/>
    <property type="match status" value="1"/>
</dbReference>
<keyword evidence="11" id="KW-1185">Reference proteome</keyword>
<evidence type="ECO:0000256" key="5">
    <source>
        <dbReference type="ARBA" id="ARBA00023054"/>
    </source>
</evidence>
<dbReference type="GO" id="GO:0005524">
    <property type="term" value="F:ATP binding"/>
    <property type="evidence" value="ECO:0007669"/>
    <property type="project" value="UniProtKB-UniRule"/>
</dbReference>
<feature type="region of interest" description="Disordered" evidence="8">
    <location>
        <begin position="973"/>
        <end position="1000"/>
    </location>
</feature>
<evidence type="ECO:0000256" key="2">
    <source>
        <dbReference type="ARBA" id="ARBA00022490"/>
    </source>
</evidence>
<comment type="caution">
    <text evidence="10">The sequence shown here is derived from an EMBL/GenBank/DDBJ whole genome shotgun (WGS) entry which is preliminary data.</text>
</comment>
<keyword evidence="5 7" id="KW-0175">Coiled coil</keyword>
<protein>
    <submittedName>
        <fullName evidence="10">Kinesin-like protein kif21b</fullName>
    </submittedName>
</protein>
<evidence type="ECO:0000259" key="9">
    <source>
        <dbReference type="PROSITE" id="PS50067"/>
    </source>
</evidence>
<dbReference type="Proteomes" id="UP001211065">
    <property type="component" value="Unassembled WGS sequence"/>
</dbReference>
<dbReference type="InterPro" id="IPR001752">
    <property type="entry name" value="Kinesin_motor_dom"/>
</dbReference>
<evidence type="ECO:0000256" key="6">
    <source>
        <dbReference type="PROSITE-ProRule" id="PRU00283"/>
    </source>
</evidence>
<dbReference type="GO" id="GO:0051231">
    <property type="term" value="P:spindle elongation"/>
    <property type="evidence" value="ECO:0007669"/>
    <property type="project" value="TreeGrafter"/>
</dbReference>
<dbReference type="InterPro" id="IPR027417">
    <property type="entry name" value="P-loop_NTPase"/>
</dbReference>
<dbReference type="GO" id="GO:0005875">
    <property type="term" value="C:microtubule associated complex"/>
    <property type="evidence" value="ECO:0007669"/>
    <property type="project" value="TreeGrafter"/>
</dbReference>
<dbReference type="InterPro" id="IPR036961">
    <property type="entry name" value="Kinesin_motor_dom_sf"/>
</dbReference>
<accession>A0AAD5U6L5</accession>
<feature type="binding site" evidence="6">
    <location>
        <begin position="92"/>
        <end position="99"/>
    </location>
    <ligand>
        <name>ATP</name>
        <dbReference type="ChEBI" id="CHEBI:30616"/>
    </ligand>
</feature>
<dbReference type="SUPFAM" id="SSF52540">
    <property type="entry name" value="P-loop containing nucleoside triphosphate hydrolases"/>
    <property type="match status" value="1"/>
</dbReference>
<feature type="compositionally biased region" description="Basic and acidic residues" evidence="8">
    <location>
        <begin position="378"/>
        <end position="397"/>
    </location>
</feature>
<dbReference type="GO" id="GO:0007018">
    <property type="term" value="P:microtubule-based movement"/>
    <property type="evidence" value="ECO:0007669"/>
    <property type="project" value="InterPro"/>
</dbReference>
<dbReference type="GO" id="GO:0003777">
    <property type="term" value="F:microtubule motor activity"/>
    <property type="evidence" value="ECO:0007669"/>
    <property type="project" value="InterPro"/>
</dbReference>
<dbReference type="Pfam" id="PF25764">
    <property type="entry name" value="KIF21A_4th"/>
    <property type="match status" value="1"/>
</dbReference>